<comment type="caution">
    <text evidence="1">The sequence shown here is derived from an EMBL/GenBank/DDBJ whole genome shotgun (WGS) entry which is preliminary data.</text>
</comment>
<keyword evidence="2" id="KW-1185">Reference proteome</keyword>
<proteinExistence type="predicted"/>
<name>A0ACC2WEN7_9TREE</name>
<gene>
    <name evidence="1" type="ORF">QFC20_003260</name>
</gene>
<organism evidence="1 2">
    <name type="scientific">Naganishia adeliensis</name>
    <dbReference type="NCBI Taxonomy" id="92952"/>
    <lineage>
        <taxon>Eukaryota</taxon>
        <taxon>Fungi</taxon>
        <taxon>Dikarya</taxon>
        <taxon>Basidiomycota</taxon>
        <taxon>Agaricomycotina</taxon>
        <taxon>Tremellomycetes</taxon>
        <taxon>Filobasidiales</taxon>
        <taxon>Filobasidiaceae</taxon>
        <taxon>Naganishia</taxon>
    </lineage>
</organism>
<accession>A0ACC2WEN7</accession>
<dbReference type="EMBL" id="JASBWS010000029">
    <property type="protein sequence ID" value="KAJ9109516.1"/>
    <property type="molecule type" value="Genomic_DNA"/>
</dbReference>
<evidence type="ECO:0000313" key="1">
    <source>
        <dbReference type="EMBL" id="KAJ9109516.1"/>
    </source>
</evidence>
<sequence>MPITGTQLRSFLKDVKEEKAKNNAPPPPEAPGALHFGPLEQAMMVLIIVGMVSDPATTGIPPILTPGMTMVLIVAYIGYRLMEHQKEAEKRAREAPAKTAATSSSSSASAARQKEKEIEKVKASGTQVTTKEDLLKDQERLKAKASSTSKDVRAATKKTQYFLTMNGPGRPALVPFPRGFKARDGAPDGTLWWNNVANLKDEPVEDMMVQPGAPAKSSREERKEKEASKHVQPPGTISAEEIAARLPMEREMDKSASAFARSKEAYDACCAVDQRLGLVLLAFFLFSHFRSEKEKERFRARNIAALPPGARNPYEQTMDYGGTGVE</sequence>
<reference evidence="1" key="1">
    <citation type="submission" date="2023-04" db="EMBL/GenBank/DDBJ databases">
        <title>Draft Genome sequencing of Naganishia species isolated from polar environments using Oxford Nanopore Technology.</title>
        <authorList>
            <person name="Leo P."/>
            <person name="Venkateswaran K."/>
        </authorList>
    </citation>
    <scope>NUCLEOTIDE SEQUENCE</scope>
    <source>
        <strain evidence="1">MNA-CCFEE 5262</strain>
    </source>
</reference>
<dbReference type="Proteomes" id="UP001230649">
    <property type="component" value="Unassembled WGS sequence"/>
</dbReference>
<evidence type="ECO:0000313" key="2">
    <source>
        <dbReference type="Proteomes" id="UP001230649"/>
    </source>
</evidence>
<protein>
    <submittedName>
        <fullName evidence="1">Uncharacterized protein</fullName>
    </submittedName>
</protein>